<dbReference type="InterPro" id="IPR007358">
    <property type="entry name" value="Nucleoid_associated_NdpA"/>
</dbReference>
<reference evidence="1" key="1">
    <citation type="journal article" date="2023" name="Int. J. Syst. Evol. Microbiol.">
        <title>&lt;i&gt;Holtiella tumoricola&lt;/i&gt; gen. nov. sp. nov., isolated from a human clinical sample.</title>
        <authorList>
            <person name="Allen-Vercoe E."/>
            <person name="Daigneault M.C."/>
            <person name="Vancuren S.J."/>
            <person name="Cochrane K."/>
            <person name="O'Neal L.L."/>
            <person name="Sankaranarayanan K."/>
            <person name="Lawson P.A."/>
        </authorList>
    </citation>
    <scope>NUCLEOTIDE SEQUENCE</scope>
    <source>
        <strain evidence="1">CC70A</strain>
    </source>
</reference>
<dbReference type="Proteomes" id="UP001169242">
    <property type="component" value="Unassembled WGS sequence"/>
</dbReference>
<evidence type="ECO:0000313" key="1">
    <source>
        <dbReference type="EMBL" id="MDA3734110.1"/>
    </source>
</evidence>
<protein>
    <submittedName>
        <fullName evidence="1">Nucleoid-associated protein</fullName>
    </submittedName>
</protein>
<gene>
    <name evidence="1" type="ORF">PBV87_21785</name>
</gene>
<dbReference type="Pfam" id="PF04245">
    <property type="entry name" value="NA37"/>
    <property type="match status" value="1"/>
</dbReference>
<proteinExistence type="predicted"/>
<keyword evidence="2" id="KW-1185">Reference proteome</keyword>
<comment type="caution">
    <text evidence="1">The sequence shown here is derived from an EMBL/GenBank/DDBJ whole genome shotgun (WGS) entry which is preliminary data.</text>
</comment>
<evidence type="ECO:0000313" key="2">
    <source>
        <dbReference type="Proteomes" id="UP001169242"/>
    </source>
</evidence>
<organism evidence="1 2">
    <name type="scientific">Holtiella tumoricola</name>
    <dbReference type="NCBI Taxonomy" id="3018743"/>
    <lineage>
        <taxon>Bacteria</taxon>
        <taxon>Bacillati</taxon>
        <taxon>Bacillota</taxon>
        <taxon>Clostridia</taxon>
        <taxon>Lachnospirales</taxon>
        <taxon>Cellulosilyticaceae</taxon>
        <taxon>Holtiella</taxon>
    </lineage>
</organism>
<dbReference type="RefSeq" id="WP_271013748.1">
    <property type="nucleotide sequence ID" value="NZ_JAQIFT010000071.1"/>
</dbReference>
<dbReference type="EMBL" id="JAQIFT010000071">
    <property type="protein sequence ID" value="MDA3734110.1"/>
    <property type="molecule type" value="Genomic_DNA"/>
</dbReference>
<name>A0AA42DSA3_9FIRM</name>
<dbReference type="AlphaFoldDB" id="A0AA42DSA3"/>
<accession>A0AA42DSA3</accession>
<dbReference type="GO" id="GO:0009295">
    <property type="term" value="C:nucleoid"/>
    <property type="evidence" value="ECO:0007669"/>
    <property type="project" value="InterPro"/>
</dbReference>
<sequence>MSILFDKVIMHTLDMGYGQPILSKECLALNDEVEAYITTYIVDLFNSHSVSHAIFEETSSWAETIRANVPDFYSFSCELASQFFAYMQTLENIPNGDLIVTKFKRDQIPYIAFFKLNYKEAYTHVIDQNGEGPVNQIIKHKTIFPETSSKIQEAAIINLETCEILLLDGHKEHYLHNLLGTTTSLSTKQKIKLVEQVITEAIEENFDNKLEGLAFAKANIAKSIDHTSSIRVSDVLEEIFGEHEHIKEQCLSVFEEQGIAEEAIEVPQASKVVKKYTRHKIKTNTGIEIKLPTEMLSDPSKVEFINNPDGTIEVRIKNVGTLINK</sequence>